<evidence type="ECO:0000313" key="1">
    <source>
        <dbReference type="EMBL" id="MBA8922266.1"/>
    </source>
</evidence>
<dbReference type="Proteomes" id="UP000546252">
    <property type="component" value="Unassembled WGS sequence"/>
</dbReference>
<reference evidence="1 2" key="1">
    <citation type="submission" date="2020-08" db="EMBL/GenBank/DDBJ databases">
        <title>Sequencing the genomes of 1000 actinobacteria strains.</title>
        <authorList>
            <person name="Klenk H.-P."/>
        </authorList>
    </citation>
    <scope>NUCLEOTIDE SEQUENCE [LARGE SCALE GENOMIC DNA]</scope>
    <source>
        <strain evidence="1 2">DSM 19081</strain>
    </source>
</reference>
<evidence type="ECO:0000313" key="2">
    <source>
        <dbReference type="Proteomes" id="UP000546252"/>
    </source>
</evidence>
<gene>
    <name evidence="1" type="ORF">HNR24_002199</name>
</gene>
<comment type="caution">
    <text evidence="1">The sequence shown here is derived from an EMBL/GenBank/DDBJ whole genome shotgun (WGS) entry which is preliminary data.</text>
</comment>
<evidence type="ECO:0008006" key="3">
    <source>
        <dbReference type="Google" id="ProtNLM"/>
    </source>
</evidence>
<protein>
    <recommendedName>
        <fullName evidence="3">Methyltransferase type 11 domain-containing protein</fullName>
    </recommendedName>
</protein>
<organism evidence="1 2">
    <name type="scientific">Nesterenkonia jeotgali</name>
    <dbReference type="NCBI Taxonomy" id="317018"/>
    <lineage>
        <taxon>Bacteria</taxon>
        <taxon>Bacillati</taxon>
        <taxon>Actinomycetota</taxon>
        <taxon>Actinomycetes</taxon>
        <taxon>Micrococcales</taxon>
        <taxon>Micrococcaceae</taxon>
        <taxon>Nesterenkonia</taxon>
    </lineage>
</organism>
<proteinExistence type="predicted"/>
<dbReference type="AlphaFoldDB" id="A0A839FQJ2"/>
<dbReference type="EMBL" id="JACJIH010000001">
    <property type="protein sequence ID" value="MBA8922266.1"/>
    <property type="molecule type" value="Genomic_DNA"/>
</dbReference>
<name>A0A839FQJ2_9MICC</name>
<sequence>MDFRAHEIAEDGTESVQPSRIRFRSQDQIRSMLIEAGLVVEDVFGGFRSEPVGRGVGALVVIAQRP</sequence>
<accession>A0A839FQJ2</accession>